<keyword evidence="2" id="KW-1185">Reference proteome</keyword>
<reference evidence="1" key="1">
    <citation type="journal article" date="2021" name="bioRxiv">
        <title>Whole Genome Assembly and Annotation of Northern Wild Rice, Zizania palustris L., Supports a Whole Genome Duplication in the Zizania Genus.</title>
        <authorList>
            <person name="Haas M."/>
            <person name="Kono T."/>
            <person name="Macchietto M."/>
            <person name="Millas R."/>
            <person name="McGilp L."/>
            <person name="Shao M."/>
            <person name="Duquette J."/>
            <person name="Hirsch C.N."/>
            <person name="Kimball J."/>
        </authorList>
    </citation>
    <scope>NUCLEOTIDE SEQUENCE</scope>
    <source>
        <tissue evidence="1">Fresh leaf tissue</tissue>
    </source>
</reference>
<dbReference type="EMBL" id="JAAALK010000287">
    <property type="protein sequence ID" value="KAG8060604.1"/>
    <property type="molecule type" value="Genomic_DNA"/>
</dbReference>
<gene>
    <name evidence="1" type="ORF">GUJ93_ZPchr0002g23937</name>
</gene>
<dbReference type="AlphaFoldDB" id="A0A8J5VWS2"/>
<organism evidence="1 2">
    <name type="scientific">Zizania palustris</name>
    <name type="common">Northern wild rice</name>
    <dbReference type="NCBI Taxonomy" id="103762"/>
    <lineage>
        <taxon>Eukaryota</taxon>
        <taxon>Viridiplantae</taxon>
        <taxon>Streptophyta</taxon>
        <taxon>Embryophyta</taxon>
        <taxon>Tracheophyta</taxon>
        <taxon>Spermatophyta</taxon>
        <taxon>Magnoliopsida</taxon>
        <taxon>Liliopsida</taxon>
        <taxon>Poales</taxon>
        <taxon>Poaceae</taxon>
        <taxon>BOP clade</taxon>
        <taxon>Oryzoideae</taxon>
        <taxon>Oryzeae</taxon>
        <taxon>Zizaniinae</taxon>
        <taxon>Zizania</taxon>
    </lineage>
</organism>
<sequence>MDTKEKEYTVGDASNDAPRGSFANLDASLVFIEPNTCDFGTTCSTVATHEGIVNSPTHDWESQGVIDWSTLKINDLADEDDEDVVMEEDAMYKFVGLRAEDDKREREARLEEDLVANPLAHELQEHVATETVGMKVDDNTIGEPEYIIDQENPTMTVGDT</sequence>
<comment type="caution">
    <text evidence="1">The sequence shown here is derived from an EMBL/GenBank/DDBJ whole genome shotgun (WGS) entry which is preliminary data.</text>
</comment>
<protein>
    <submittedName>
        <fullName evidence="1">Uncharacterized protein</fullName>
    </submittedName>
</protein>
<evidence type="ECO:0000313" key="2">
    <source>
        <dbReference type="Proteomes" id="UP000729402"/>
    </source>
</evidence>
<evidence type="ECO:0000313" key="1">
    <source>
        <dbReference type="EMBL" id="KAG8060604.1"/>
    </source>
</evidence>
<accession>A0A8J5VWS2</accession>
<name>A0A8J5VWS2_ZIZPA</name>
<dbReference type="Proteomes" id="UP000729402">
    <property type="component" value="Unassembled WGS sequence"/>
</dbReference>
<reference evidence="1" key="2">
    <citation type="submission" date="2021-02" db="EMBL/GenBank/DDBJ databases">
        <authorList>
            <person name="Kimball J.A."/>
            <person name="Haas M.W."/>
            <person name="Macchietto M."/>
            <person name="Kono T."/>
            <person name="Duquette J."/>
            <person name="Shao M."/>
        </authorList>
    </citation>
    <scope>NUCLEOTIDE SEQUENCE</scope>
    <source>
        <tissue evidence="1">Fresh leaf tissue</tissue>
    </source>
</reference>
<proteinExistence type="predicted"/>